<accession>A0A0C3GT20</accession>
<dbReference type="InParanoid" id="A0A0C3GT20"/>
<evidence type="ECO:0000313" key="4">
    <source>
        <dbReference type="EMBL" id="KIM99130.1"/>
    </source>
</evidence>
<dbReference type="Pfam" id="PF00023">
    <property type="entry name" value="Ank"/>
    <property type="match status" value="1"/>
</dbReference>
<feature type="domain" description="Nephrocystin 3-like N-terminal" evidence="3">
    <location>
        <begin position="191"/>
        <end position="352"/>
    </location>
</feature>
<dbReference type="Pfam" id="PF24883">
    <property type="entry name" value="NPHP3_N"/>
    <property type="match status" value="1"/>
</dbReference>
<feature type="repeat" description="ANK" evidence="2">
    <location>
        <begin position="668"/>
        <end position="700"/>
    </location>
</feature>
<reference evidence="5" key="2">
    <citation type="submission" date="2015-01" db="EMBL/GenBank/DDBJ databases">
        <title>Evolutionary Origins and Diversification of the Mycorrhizal Mutualists.</title>
        <authorList>
            <consortium name="DOE Joint Genome Institute"/>
            <consortium name="Mycorrhizal Genomics Consortium"/>
            <person name="Kohler A."/>
            <person name="Kuo A."/>
            <person name="Nagy L.G."/>
            <person name="Floudas D."/>
            <person name="Copeland A."/>
            <person name="Barry K.W."/>
            <person name="Cichocki N."/>
            <person name="Veneault-Fourrey C."/>
            <person name="LaButti K."/>
            <person name="Lindquist E.A."/>
            <person name="Lipzen A."/>
            <person name="Lundell T."/>
            <person name="Morin E."/>
            <person name="Murat C."/>
            <person name="Riley R."/>
            <person name="Ohm R."/>
            <person name="Sun H."/>
            <person name="Tunlid A."/>
            <person name="Henrissat B."/>
            <person name="Grigoriev I.V."/>
            <person name="Hibbett D.S."/>
            <person name="Martin F."/>
        </authorList>
    </citation>
    <scope>NUCLEOTIDE SEQUENCE [LARGE SCALE GENOMIC DNA]</scope>
    <source>
        <strain evidence="5">Zn</strain>
    </source>
</reference>
<dbReference type="InterPro" id="IPR027417">
    <property type="entry name" value="P-loop_NTPase"/>
</dbReference>
<dbReference type="AlphaFoldDB" id="A0A0C3GT20"/>
<keyword evidence="5" id="KW-1185">Reference proteome</keyword>
<evidence type="ECO:0000259" key="3">
    <source>
        <dbReference type="Pfam" id="PF24883"/>
    </source>
</evidence>
<reference evidence="4 5" key="1">
    <citation type="submission" date="2014-04" db="EMBL/GenBank/DDBJ databases">
        <authorList>
            <consortium name="DOE Joint Genome Institute"/>
            <person name="Kuo A."/>
            <person name="Martino E."/>
            <person name="Perotto S."/>
            <person name="Kohler A."/>
            <person name="Nagy L.G."/>
            <person name="Floudas D."/>
            <person name="Copeland A."/>
            <person name="Barry K.W."/>
            <person name="Cichocki N."/>
            <person name="Veneault-Fourrey C."/>
            <person name="LaButti K."/>
            <person name="Lindquist E.A."/>
            <person name="Lipzen A."/>
            <person name="Lundell T."/>
            <person name="Morin E."/>
            <person name="Murat C."/>
            <person name="Sun H."/>
            <person name="Tunlid A."/>
            <person name="Henrissat B."/>
            <person name="Grigoriev I.V."/>
            <person name="Hibbett D.S."/>
            <person name="Martin F."/>
            <person name="Nordberg H.P."/>
            <person name="Cantor M.N."/>
            <person name="Hua S.X."/>
        </authorList>
    </citation>
    <scope>NUCLEOTIDE SEQUENCE [LARGE SCALE GENOMIC DNA]</scope>
    <source>
        <strain evidence="4 5">Zn</strain>
    </source>
</reference>
<dbReference type="Gene3D" id="1.25.40.20">
    <property type="entry name" value="Ankyrin repeat-containing domain"/>
    <property type="match status" value="1"/>
</dbReference>
<dbReference type="STRING" id="913774.A0A0C3GT20"/>
<dbReference type="PROSITE" id="PS50297">
    <property type="entry name" value="ANK_REP_REGION"/>
    <property type="match status" value="1"/>
</dbReference>
<evidence type="ECO:0000313" key="5">
    <source>
        <dbReference type="Proteomes" id="UP000054321"/>
    </source>
</evidence>
<protein>
    <recommendedName>
        <fullName evidence="3">Nephrocystin 3-like N-terminal domain-containing protein</fullName>
    </recommendedName>
</protein>
<name>A0A0C3GT20_OIDMZ</name>
<dbReference type="Gene3D" id="3.40.50.300">
    <property type="entry name" value="P-loop containing nucleotide triphosphate hydrolases"/>
    <property type="match status" value="1"/>
</dbReference>
<dbReference type="InterPro" id="IPR002110">
    <property type="entry name" value="Ankyrin_rpt"/>
</dbReference>
<sequence>MDPISVTGTIIAVLQITSSLISICYDYRTGVKGATREAVQITEELTSLRNILESLLQVVEKSQSSEGKDGSRLATFELLAKDGGLLMNCKTELERLKSKLEPETGWRKMRNSLIWPLKEGEVRKALDGLERLKGTMVLALSTDQADGVQDLTGMVLRLADDQQHQKIYEWLAAPDSFANHIANRKKCQPNSGTWLLTSKSYESWLNEQKSFIWLYGIPGSGKSVLCSTVIEQLLQHCKQIPQSAIAYFYFDFSNTGKRDAVSLLQSVITQLLAACVEIPQTLLDLYQVGKGIKPAEYQDLITTLHNMIPMFYRAYLVFDALDESTNCDEVTQLIQTIQSWEISNLHLIVTSRQLPEIEEALSLLVTHKICVHDSKLNKDIALYVADKLQNDKILAKWPPEIRSQIQKKLLTEDGGILDETYDRLLLGIDEIHQSEAMKVLQALTVSRDPLTLEEIVEILAVNLEATPPRFESDSRLLDPRDILSMCSSLVTTSFAEQWDEGIISPLRLAHASVADYLMSPGSSGLSQFHFTRNAARQFLAQTCLVYLLKPEFSKGDDGFHRDGFKNFPFLSHAASFWPFYLQKEQSDSEDHLTPRTKEILHMFFSTSKLPKGGNFATWVRMLIRTSPATYVQNTHPLYYAASFGLLEVVRIILDTESGVDINARGGRAYATALHVSVYREHIDVARLLLQRGADPNIPNNIGESPMYWAVRKRNRAMKNLLVEYGAPGKVMEEADWRTAVSSRLQVSGVEKVNRNFGPQAFRRL</sequence>
<dbReference type="SUPFAM" id="SSF48403">
    <property type="entry name" value="Ankyrin repeat"/>
    <property type="match status" value="1"/>
</dbReference>
<proteinExistence type="predicted"/>
<dbReference type="Pfam" id="PF12796">
    <property type="entry name" value="Ank_2"/>
    <property type="match status" value="1"/>
</dbReference>
<dbReference type="InterPro" id="IPR056884">
    <property type="entry name" value="NPHP3-like_N"/>
</dbReference>
<organism evidence="4 5">
    <name type="scientific">Oidiodendron maius (strain Zn)</name>
    <dbReference type="NCBI Taxonomy" id="913774"/>
    <lineage>
        <taxon>Eukaryota</taxon>
        <taxon>Fungi</taxon>
        <taxon>Dikarya</taxon>
        <taxon>Ascomycota</taxon>
        <taxon>Pezizomycotina</taxon>
        <taxon>Leotiomycetes</taxon>
        <taxon>Leotiomycetes incertae sedis</taxon>
        <taxon>Myxotrichaceae</taxon>
        <taxon>Oidiodendron</taxon>
    </lineage>
</organism>
<dbReference type="HOGENOM" id="CLU_000288_34_23_1"/>
<dbReference type="InterPro" id="IPR036770">
    <property type="entry name" value="Ankyrin_rpt-contain_sf"/>
</dbReference>
<dbReference type="Proteomes" id="UP000054321">
    <property type="component" value="Unassembled WGS sequence"/>
</dbReference>
<evidence type="ECO:0000256" key="1">
    <source>
        <dbReference type="ARBA" id="ARBA00022737"/>
    </source>
</evidence>
<dbReference type="OrthoDB" id="1577640at2759"/>
<dbReference type="SUPFAM" id="SSF52540">
    <property type="entry name" value="P-loop containing nucleoside triphosphate hydrolases"/>
    <property type="match status" value="1"/>
</dbReference>
<gene>
    <name evidence="4" type="ORF">OIDMADRAFT_201765</name>
</gene>
<dbReference type="SMART" id="SM00248">
    <property type="entry name" value="ANK"/>
    <property type="match status" value="3"/>
</dbReference>
<dbReference type="PANTHER" id="PTHR10039:SF16">
    <property type="entry name" value="GPI INOSITOL-DEACYLASE"/>
    <property type="match status" value="1"/>
</dbReference>
<keyword evidence="2" id="KW-0040">ANK repeat</keyword>
<dbReference type="EMBL" id="KN832879">
    <property type="protein sequence ID" value="KIM99130.1"/>
    <property type="molecule type" value="Genomic_DNA"/>
</dbReference>
<dbReference type="PROSITE" id="PS50088">
    <property type="entry name" value="ANK_REPEAT"/>
    <property type="match status" value="1"/>
</dbReference>
<evidence type="ECO:0000256" key="2">
    <source>
        <dbReference type="PROSITE-ProRule" id="PRU00023"/>
    </source>
</evidence>
<dbReference type="PANTHER" id="PTHR10039">
    <property type="entry name" value="AMELOGENIN"/>
    <property type="match status" value="1"/>
</dbReference>
<keyword evidence="1" id="KW-0677">Repeat</keyword>